<dbReference type="Pfam" id="PF00583">
    <property type="entry name" value="Acetyltransf_1"/>
    <property type="match status" value="1"/>
</dbReference>
<dbReference type="InterPro" id="IPR052564">
    <property type="entry name" value="N-acetyltrans/Recomb-assoc"/>
</dbReference>
<evidence type="ECO:0000313" key="3">
    <source>
        <dbReference type="Proteomes" id="UP000002168"/>
    </source>
</evidence>
<dbReference type="GO" id="GO:0016747">
    <property type="term" value="F:acyltransferase activity, transferring groups other than amino-acyl groups"/>
    <property type="evidence" value="ECO:0007669"/>
    <property type="project" value="InterPro"/>
</dbReference>
<keyword evidence="3" id="KW-1185">Reference proteome</keyword>
<dbReference type="Proteomes" id="UP000002168">
    <property type="component" value="Chromosome"/>
</dbReference>
<evidence type="ECO:0000259" key="1">
    <source>
        <dbReference type="PROSITE" id="PS51186"/>
    </source>
</evidence>
<accession>B1KKI6</accession>
<sequence length="170" mass="19637">MCQRSMFSVIAYQAGYATSVSQLFHDAIHAIDEVHYSFEDKSAWSSKPRSAYHWHKRMSRSKAWLMIDKSMLIDGQPKCCGFINIETGFYTQGYIDSLYVHPAYQGKGIAKALYQTLEQWGVEQGYRELMVDASSLSKAMFLSQGFKLCHRSYQEKRGRVIMGYLMKKQL</sequence>
<reference evidence="2 3" key="1">
    <citation type="submission" date="2008-02" db="EMBL/GenBank/DDBJ databases">
        <title>Complete sequence of Shewanella woodyi ATCC 51908.</title>
        <authorList>
            <consortium name="US DOE Joint Genome Institute"/>
            <person name="Copeland A."/>
            <person name="Lucas S."/>
            <person name="Lapidus A."/>
            <person name="Glavina del Rio T."/>
            <person name="Dalin E."/>
            <person name="Tice H."/>
            <person name="Bruce D."/>
            <person name="Goodwin L."/>
            <person name="Pitluck S."/>
            <person name="Sims D."/>
            <person name="Brettin T."/>
            <person name="Detter J.C."/>
            <person name="Han C."/>
            <person name="Kuske C.R."/>
            <person name="Schmutz J."/>
            <person name="Larimer F."/>
            <person name="Land M."/>
            <person name="Hauser L."/>
            <person name="Kyrpides N."/>
            <person name="Lykidis A."/>
            <person name="Zhao J.-S."/>
            <person name="Richardson P."/>
        </authorList>
    </citation>
    <scope>NUCLEOTIDE SEQUENCE [LARGE SCALE GENOMIC DNA]</scope>
    <source>
        <strain evidence="3">ATCC 51908 / MS32</strain>
    </source>
</reference>
<dbReference type="PANTHER" id="PTHR43451:SF1">
    <property type="entry name" value="ACETYLTRANSFERASE"/>
    <property type="match status" value="1"/>
</dbReference>
<gene>
    <name evidence="2" type="ordered locus">Swoo_1538</name>
</gene>
<dbReference type="PROSITE" id="PS51186">
    <property type="entry name" value="GNAT"/>
    <property type="match status" value="1"/>
</dbReference>
<dbReference type="EMBL" id="CP000961">
    <property type="protein sequence ID" value="ACA85826.1"/>
    <property type="molecule type" value="Genomic_DNA"/>
</dbReference>
<dbReference type="PANTHER" id="PTHR43451">
    <property type="entry name" value="ACETYLTRANSFERASE (GNAT) FAMILY PROTEIN"/>
    <property type="match status" value="1"/>
</dbReference>
<dbReference type="InterPro" id="IPR016181">
    <property type="entry name" value="Acyl_CoA_acyltransferase"/>
</dbReference>
<dbReference type="eggNOG" id="COG1247">
    <property type="taxonomic scope" value="Bacteria"/>
</dbReference>
<organism evidence="2 3">
    <name type="scientific">Shewanella woodyi (strain ATCC 51908 / MS32)</name>
    <dbReference type="NCBI Taxonomy" id="392500"/>
    <lineage>
        <taxon>Bacteria</taxon>
        <taxon>Pseudomonadati</taxon>
        <taxon>Pseudomonadota</taxon>
        <taxon>Gammaproteobacteria</taxon>
        <taxon>Alteromonadales</taxon>
        <taxon>Shewanellaceae</taxon>
        <taxon>Shewanella</taxon>
    </lineage>
</organism>
<dbReference type="KEGG" id="swd:Swoo_1538"/>
<dbReference type="AlphaFoldDB" id="B1KKI6"/>
<name>B1KKI6_SHEWM</name>
<keyword evidence="2" id="KW-0808">Transferase</keyword>
<protein>
    <submittedName>
        <fullName evidence="2">GCN5-related N-acetyltransferase</fullName>
    </submittedName>
</protein>
<proteinExistence type="predicted"/>
<dbReference type="CDD" id="cd04301">
    <property type="entry name" value="NAT_SF"/>
    <property type="match status" value="1"/>
</dbReference>
<feature type="domain" description="N-acetyltransferase" evidence="1">
    <location>
        <begin position="18"/>
        <end position="170"/>
    </location>
</feature>
<dbReference type="Gene3D" id="3.40.630.30">
    <property type="match status" value="1"/>
</dbReference>
<dbReference type="SUPFAM" id="SSF55729">
    <property type="entry name" value="Acyl-CoA N-acyltransferases (Nat)"/>
    <property type="match status" value="1"/>
</dbReference>
<dbReference type="InterPro" id="IPR000182">
    <property type="entry name" value="GNAT_dom"/>
</dbReference>
<evidence type="ECO:0000313" key="2">
    <source>
        <dbReference type="EMBL" id="ACA85826.1"/>
    </source>
</evidence>
<dbReference type="HOGENOM" id="CLU_087351_0_1_6"/>